<dbReference type="InterPro" id="IPR027417">
    <property type="entry name" value="P-loop_NTPase"/>
</dbReference>
<name>A0A5M3Z4S6_ASPTE</name>
<evidence type="ECO:0000256" key="1">
    <source>
        <dbReference type="ARBA" id="ARBA00022737"/>
    </source>
</evidence>
<dbReference type="SUPFAM" id="SSF52540">
    <property type="entry name" value="P-loop containing nucleoside triphosphate hydrolases"/>
    <property type="match status" value="1"/>
</dbReference>
<dbReference type="InterPro" id="IPR056884">
    <property type="entry name" value="NPHP3-like_N"/>
</dbReference>
<comment type="caution">
    <text evidence="3">The sequence shown here is derived from an EMBL/GenBank/DDBJ whole genome shotgun (WGS) entry which is preliminary data.</text>
</comment>
<feature type="domain" description="Nephrocystin 3-like N-terminal" evidence="2">
    <location>
        <begin position="317"/>
        <end position="462"/>
    </location>
</feature>
<dbReference type="VEuPathDB" id="FungiDB:ATEG_06020"/>
<organism evidence="3 4">
    <name type="scientific">Aspergillus terreus</name>
    <dbReference type="NCBI Taxonomy" id="33178"/>
    <lineage>
        <taxon>Eukaryota</taxon>
        <taxon>Fungi</taxon>
        <taxon>Dikarya</taxon>
        <taxon>Ascomycota</taxon>
        <taxon>Pezizomycotina</taxon>
        <taxon>Eurotiomycetes</taxon>
        <taxon>Eurotiomycetidae</taxon>
        <taxon>Eurotiales</taxon>
        <taxon>Aspergillaceae</taxon>
        <taxon>Aspergillus</taxon>
        <taxon>Aspergillus subgen. Circumdati</taxon>
    </lineage>
</organism>
<dbReference type="PANTHER" id="PTHR10039">
    <property type="entry name" value="AMELOGENIN"/>
    <property type="match status" value="1"/>
</dbReference>
<dbReference type="Proteomes" id="UP000452235">
    <property type="component" value="Unassembled WGS sequence"/>
</dbReference>
<sequence length="2062" mass="233251">MAPSVLSPTPANVPRLFSPGPRRISSFADSDTLSNAGMSHSFSLGRLSSKRMTSRTTNITSVVESLKRRNGDELGSSASSQFINGISYASLLDWIRGQRMSLLPPEGSPYDKVLAWAQLFIERIHSFDLAIEPFAGDSFLAAELAYGYCNMLLELGRENAQALIVSFGFFYSTSMTLANLLERAELFVVTQEIRDQLVLALGDLVTLVASVSSHFHKAVREMNRKRIHIDIYRTFPSQIQTFRQRCEKIAIAMWRHQLLRDNVDGDRVSEVQSIRSWLTADDYVLNNIAESVSHLAHEREELTCLWMSSYLGRFLKSNLRALSLAGKPGSGRTVLASVIVDHLQHPIGGVSYNALFIPINARIPAETSARAVARTILYQLFEKRIGNVQLFQILTDAFQRGKLCTSEEEYDQILWTALGEALGARLQGAKDLVLVVDGVDEASCGEGALMQKLLTATLQGSNARLITLGSQRPASTEGLTCVQISDDLIFDDISAVIRSHFKNQVLASMSDMEQETVVARIAEAANSSFLWAKLAVKRARIEGKPEGLRKVVDTLVEKKPTILDFVLDALQNPKVTAEAKHMLLWLAIAERPLQMKELVLLSAVDVEKQTVAEKEIDVLGDQALGLLKSLVFVRDGLVYLRHGQIRSAILEAFAKGKLVPNVKDPHADLVIRLLVYIKSTVTEQREPSLTSLNAHDTNILLSKHPLLDFALRYWPFHFRQTSVFVNGGRAKAAQEFTKYLPISTTVVLLQNTVWERLPTAVLLYYRMIIANVCRETLTDNHVVTLQSIIFLAQLYRQLGRPAEAIPLFYQAAHTSSTLLTVKHTLTMHMASTFLELTVEHVTNSKVEIMMQRERCLTLLVECYKVHYGSTSENVVTVLKQLSEHYKLIKEETKAQEIMKAISVITETEYEAHGTTGHLDVALTAPTEDDTKTGGTFLLFSAEHDEIIESHYDFEASLQLAQKYAAEGRYELAERTFVEIWQRASEEYRMQATGLWEERKMEAILSYTQFLKSQKRDREVSSILSSFWQDVQQKTTSITSESSVSYFQRIAQVMKTVGLSTAALSVYKHCSEYFQSTRRTETSVYKELQQHIQTTHKEVLETVTTTTVTSESTLEELVLERSSSISSLDGTSFAAIENLVQMYISQHRWRDASRVIKRVLRVVWPSLFAPLLEDVTLPPKYLENSVTLTGRLCQCYRSRRRTSKEQDIRVRVYRAMRFGKKVDDKLRQTVVADLLRFLELTSQTDMIINVHQELLNDYVAHYGAEHTIVIKELWTLAKLTRPRPIFIDYYQQIIQKLNKGSATCHPEAFEPLVIVSTELWNQGRYSDALRHYVILFQTFLEQHKVSSKFEDHSFVQEVFNRYTQCLRATRTEFSTLHKVTVDYQTKCKTVFGMSASVTVQATYTLAKLCQESKRYESEAVALYEELVKMKTTAIDLQEVSSILEAIYEEQTALVTSSERHESISSTQYQRAVQVLKKRVTTVRQSYGWAHEESLSKMEEIVKLYVQANETKTAVEELKEATVQILTSETSVTTLSSAAASIASSYIAIGQTEKVTELSEEIYRQIILKDISNVEKVQFNLSSKEQHSLAFLAQLQHSLRHSVSSVTEILATLKTEYVYFEEFRMAVKSKSSTLHSVTLSASRLYQFLVKNNRHTSATHVFNGLKNYFLSTEGKRIKCTDSVEVDIFLQTMLEYLTTHRSQNFVRSVGIVSNNRVVELLQAQKLDAACALALASFKFISAQDSYRSPAIVKFVFTLGMTISGRDLAVRLPANKQLLKTSATIMQDALRVIQELKINLAQVDIDHLNSLIGLLGEQQDYQTMAWLLTMLWNSREVQRNWQPSLTLALGRRFIMVRYLVGDTTGALRLAEDVVYNCRRVHGARHPSTLEMSVLLSQVYTGIAQRYQAHKDGKELAKRYYKKSVALHENILRAFSDPTTADMEYMDGSMSLDGSAFELDLSDSGLLAGALTPGEYVRNHLKLLKLSAERLGDWPKDYSEYERLNADLFREFPEDLKGVEGVEKWDLKAFGGGKAESNEDQVDLQFKDWQLFDTQVETNGAETVEEEL</sequence>
<proteinExistence type="predicted"/>
<protein>
    <submittedName>
        <fullName evidence="3">NACHT domain protein</fullName>
    </submittedName>
</protein>
<dbReference type="EMBL" id="BLJY01000007">
    <property type="protein sequence ID" value="GFF17855.1"/>
    <property type="molecule type" value="Genomic_DNA"/>
</dbReference>
<dbReference type="PANTHER" id="PTHR10039:SF9">
    <property type="entry name" value="NACHT DOMAIN PROTEIN (AFU_ORTHOLOGUE AFUA_2G01760)"/>
    <property type="match status" value="1"/>
</dbReference>
<keyword evidence="4" id="KW-1185">Reference proteome</keyword>
<accession>A0A5M3Z4S6</accession>
<keyword evidence="1" id="KW-0677">Repeat</keyword>
<dbReference type="Pfam" id="PF24883">
    <property type="entry name" value="NPHP3_N"/>
    <property type="match status" value="1"/>
</dbReference>
<evidence type="ECO:0000313" key="4">
    <source>
        <dbReference type="Proteomes" id="UP000452235"/>
    </source>
</evidence>
<evidence type="ECO:0000259" key="2">
    <source>
        <dbReference type="Pfam" id="PF24883"/>
    </source>
</evidence>
<dbReference type="Gene3D" id="1.25.40.10">
    <property type="entry name" value="Tetratricopeptide repeat domain"/>
    <property type="match status" value="2"/>
</dbReference>
<dbReference type="Gene3D" id="3.40.50.300">
    <property type="entry name" value="P-loop containing nucleotide triphosphate hydrolases"/>
    <property type="match status" value="1"/>
</dbReference>
<reference evidence="3 4" key="1">
    <citation type="submission" date="2020-01" db="EMBL/GenBank/DDBJ databases">
        <title>Aspergillus terreus IFO 6365 whole genome shotgun sequence.</title>
        <authorList>
            <person name="Kanamasa S."/>
            <person name="Takahashi H."/>
        </authorList>
    </citation>
    <scope>NUCLEOTIDE SEQUENCE [LARGE SCALE GENOMIC DNA]</scope>
    <source>
        <strain evidence="3 4">IFO 6365</strain>
    </source>
</reference>
<dbReference type="InterPro" id="IPR011990">
    <property type="entry name" value="TPR-like_helical_dom_sf"/>
</dbReference>
<evidence type="ECO:0000313" key="3">
    <source>
        <dbReference type="EMBL" id="GFF17855.1"/>
    </source>
</evidence>
<gene>
    <name evidence="3" type="ORF">ATEIFO6365_0007040400</name>
</gene>
<dbReference type="OrthoDB" id="2546325at2759"/>